<feature type="transmembrane region" description="Helical" evidence="1">
    <location>
        <begin position="111"/>
        <end position="134"/>
    </location>
</feature>
<keyword evidence="4" id="KW-1185">Reference proteome</keyword>
<sequence>MSLIHKYKEPAFIIVASIFACIMLYIIEQILLSTYEIKTIFKIIFFTSIPLIYWKWFQPAKRMKEKQSGLRLSFALSTAVFCIIWLVFWLFGSFVDFSNILKELELSKNEYILRGIYIIFGNSFLEEFFFRGFIFLNLYESGYRKTAYGFSSLLFSIYHIALFQSWFSLWIMLLILLSLFAVGFVFDVLTKRAGSFKGSWVVHISADLAIILIGWVMFFA</sequence>
<feature type="transmembrane region" description="Helical" evidence="1">
    <location>
        <begin position="12"/>
        <end position="33"/>
    </location>
</feature>
<reference evidence="4" key="1">
    <citation type="journal article" date="2019" name="Int. J. Syst. Evol. Microbiol.">
        <title>The Global Catalogue of Microorganisms (GCM) 10K type strain sequencing project: providing services to taxonomists for standard genome sequencing and annotation.</title>
        <authorList>
            <consortium name="The Broad Institute Genomics Platform"/>
            <consortium name="The Broad Institute Genome Sequencing Center for Infectious Disease"/>
            <person name="Wu L."/>
            <person name="Ma J."/>
        </authorList>
    </citation>
    <scope>NUCLEOTIDE SEQUENCE [LARGE SCALE GENOMIC DNA]</scope>
    <source>
        <strain evidence="4">CCUG 56331</strain>
    </source>
</reference>
<feature type="transmembrane region" description="Helical" evidence="1">
    <location>
        <begin position="169"/>
        <end position="189"/>
    </location>
</feature>
<feature type="transmembrane region" description="Helical" evidence="1">
    <location>
        <begin position="69"/>
        <end position="91"/>
    </location>
</feature>
<dbReference type="PROSITE" id="PS51257">
    <property type="entry name" value="PROKAR_LIPOPROTEIN"/>
    <property type="match status" value="1"/>
</dbReference>
<dbReference type="RefSeq" id="WP_342469245.1">
    <property type="nucleotide sequence ID" value="NZ_JBHSNQ010000055.1"/>
</dbReference>
<keyword evidence="1" id="KW-1133">Transmembrane helix</keyword>
<evidence type="ECO:0000313" key="4">
    <source>
        <dbReference type="Proteomes" id="UP001595978"/>
    </source>
</evidence>
<dbReference type="Proteomes" id="UP001595978">
    <property type="component" value="Unassembled WGS sequence"/>
</dbReference>
<keyword evidence="1" id="KW-0472">Membrane</keyword>
<dbReference type="EMBL" id="JBHSNQ010000055">
    <property type="protein sequence ID" value="MFC5541467.1"/>
    <property type="molecule type" value="Genomic_DNA"/>
</dbReference>
<feature type="domain" description="CAAX prenyl protease 2/Lysostaphin resistance protein A-like" evidence="2">
    <location>
        <begin position="111"/>
        <end position="208"/>
    </location>
</feature>
<keyword evidence="3" id="KW-0378">Hydrolase</keyword>
<evidence type="ECO:0000259" key="2">
    <source>
        <dbReference type="Pfam" id="PF02517"/>
    </source>
</evidence>
<feature type="transmembrane region" description="Helical" evidence="1">
    <location>
        <begin position="201"/>
        <end position="219"/>
    </location>
</feature>
<gene>
    <name evidence="3" type="ORF">ACFPOH_06700</name>
</gene>
<keyword evidence="1" id="KW-0812">Transmembrane</keyword>
<dbReference type="InterPro" id="IPR003675">
    <property type="entry name" value="Rce1/LyrA-like_dom"/>
</dbReference>
<evidence type="ECO:0000313" key="3">
    <source>
        <dbReference type="EMBL" id="MFC5541467.1"/>
    </source>
</evidence>
<dbReference type="Pfam" id="PF02517">
    <property type="entry name" value="Rce1-like"/>
    <property type="match status" value="1"/>
</dbReference>
<name>A0ABW0R9L1_9BACL</name>
<accession>A0ABW0R9L1</accession>
<dbReference type="EC" id="3.4.-.-" evidence="3"/>
<organism evidence="3 4">
    <name type="scientific">Ureibacillus suwonensis</name>
    <dbReference type="NCBI Taxonomy" id="313007"/>
    <lineage>
        <taxon>Bacteria</taxon>
        <taxon>Bacillati</taxon>
        <taxon>Bacillota</taxon>
        <taxon>Bacilli</taxon>
        <taxon>Bacillales</taxon>
        <taxon>Caryophanaceae</taxon>
        <taxon>Ureibacillus</taxon>
    </lineage>
</organism>
<evidence type="ECO:0000256" key="1">
    <source>
        <dbReference type="SAM" id="Phobius"/>
    </source>
</evidence>
<protein>
    <submittedName>
        <fullName evidence="3">CPBP family intramembrane glutamic endopeptidase</fullName>
        <ecNumber evidence="3">3.4.-.-</ecNumber>
    </submittedName>
</protein>
<dbReference type="GO" id="GO:0016787">
    <property type="term" value="F:hydrolase activity"/>
    <property type="evidence" value="ECO:0007669"/>
    <property type="project" value="UniProtKB-KW"/>
</dbReference>
<comment type="caution">
    <text evidence="3">The sequence shown here is derived from an EMBL/GenBank/DDBJ whole genome shotgun (WGS) entry which is preliminary data.</text>
</comment>
<feature type="transmembrane region" description="Helical" evidence="1">
    <location>
        <begin position="39"/>
        <end position="57"/>
    </location>
</feature>
<proteinExistence type="predicted"/>
<feature type="transmembrane region" description="Helical" evidence="1">
    <location>
        <begin position="146"/>
        <end position="163"/>
    </location>
</feature>